<keyword evidence="4" id="KW-1185">Reference proteome</keyword>
<dbReference type="Pfam" id="PF00211">
    <property type="entry name" value="Guanylate_cyc"/>
    <property type="match status" value="1"/>
</dbReference>
<dbReference type="AlphaFoldDB" id="A0A2M9CYF9"/>
<evidence type="ECO:0000313" key="4">
    <source>
        <dbReference type="Proteomes" id="UP000231693"/>
    </source>
</evidence>
<name>A0A2M9CYF9_9CELL</name>
<dbReference type="GO" id="GO:0035556">
    <property type="term" value="P:intracellular signal transduction"/>
    <property type="evidence" value="ECO:0007669"/>
    <property type="project" value="InterPro"/>
</dbReference>
<reference evidence="3 4" key="1">
    <citation type="submission" date="2017-11" db="EMBL/GenBank/DDBJ databases">
        <title>Genomic Encyclopedia of Archaeal and Bacterial Type Strains, Phase II (KMG-II): From Individual Species to Whole Genera.</title>
        <authorList>
            <person name="Goeker M."/>
        </authorList>
    </citation>
    <scope>NUCLEOTIDE SEQUENCE [LARGE SCALE GENOMIC DNA]</scope>
    <source>
        <strain evidence="3 4">DSM 25478</strain>
    </source>
</reference>
<dbReference type="InterPro" id="IPR029787">
    <property type="entry name" value="Nucleotide_cyclase"/>
</dbReference>
<proteinExistence type="predicted"/>
<dbReference type="SUPFAM" id="SSF55073">
    <property type="entry name" value="Nucleotide cyclase"/>
    <property type="match status" value="1"/>
</dbReference>
<dbReference type="InterPro" id="IPR001054">
    <property type="entry name" value="A/G_cyclase"/>
</dbReference>
<evidence type="ECO:0000259" key="2">
    <source>
        <dbReference type="PROSITE" id="PS50125"/>
    </source>
</evidence>
<protein>
    <submittedName>
        <fullName evidence="3">Adenylate cyclase</fullName>
    </submittedName>
</protein>
<feature type="compositionally biased region" description="Low complexity" evidence="1">
    <location>
        <begin position="12"/>
        <end position="32"/>
    </location>
</feature>
<dbReference type="GO" id="GO:0009190">
    <property type="term" value="P:cyclic nucleotide biosynthetic process"/>
    <property type="evidence" value="ECO:0007669"/>
    <property type="project" value="InterPro"/>
</dbReference>
<dbReference type="EMBL" id="PGFE01000001">
    <property type="protein sequence ID" value="PJJ76937.1"/>
    <property type="molecule type" value="Genomic_DNA"/>
</dbReference>
<dbReference type="CDD" id="cd07302">
    <property type="entry name" value="CHD"/>
    <property type="match status" value="1"/>
</dbReference>
<gene>
    <name evidence="3" type="ORF">CLV28_0149</name>
</gene>
<dbReference type="GO" id="GO:0004016">
    <property type="term" value="F:adenylate cyclase activity"/>
    <property type="evidence" value="ECO:0007669"/>
    <property type="project" value="UniProtKB-ARBA"/>
</dbReference>
<dbReference type="PROSITE" id="PS50125">
    <property type="entry name" value="GUANYLATE_CYCLASE_2"/>
    <property type="match status" value="1"/>
</dbReference>
<accession>A0A2M9CYF9</accession>
<dbReference type="Proteomes" id="UP000231693">
    <property type="component" value="Unassembled WGS sequence"/>
</dbReference>
<sequence>MMDAVPHPDTPDLPAAGPAADPAGPAADAHPTVPRGGTPDPTLAAGQVTAARLDEALLGGERSLSLDELAAVTELTPSDVEAYWSWLGLPVTDPSEKAFTRDDADALVDVARFVADEELDLRAQTTLVRSMGHTTERLALWQVEGLVEHMARRFGLDDTSARLLVLDRLPALAPALERQLLHAWRRQLAAVAGRFATEFSGARITPGDDGGRLPLPRAVGFADIVSFTKRTAGLGSVELAEFVQTFETEARDRITAAGGRVVKTIGDAVLFVADDVATGAEVALRLAVSGGADGGPDEAGVPPVRVSLVWGRVLSRFGDVFGTSVNLAARLTDIAEPSTVLIDRDTAAALRGDPRFALTAQPEREVQGLGVIEPVRLQRAYAG</sequence>
<dbReference type="Gene3D" id="3.30.70.1230">
    <property type="entry name" value="Nucleotide cyclase"/>
    <property type="match status" value="1"/>
</dbReference>
<comment type="caution">
    <text evidence="3">The sequence shown here is derived from an EMBL/GenBank/DDBJ whole genome shotgun (WGS) entry which is preliminary data.</text>
</comment>
<evidence type="ECO:0000313" key="3">
    <source>
        <dbReference type="EMBL" id="PJJ76937.1"/>
    </source>
</evidence>
<feature type="region of interest" description="Disordered" evidence="1">
    <location>
        <begin position="1"/>
        <end position="43"/>
    </location>
</feature>
<evidence type="ECO:0000256" key="1">
    <source>
        <dbReference type="SAM" id="MobiDB-lite"/>
    </source>
</evidence>
<organism evidence="3 4">
    <name type="scientific">Sediminihabitans luteus</name>
    <dbReference type="NCBI Taxonomy" id="1138585"/>
    <lineage>
        <taxon>Bacteria</taxon>
        <taxon>Bacillati</taxon>
        <taxon>Actinomycetota</taxon>
        <taxon>Actinomycetes</taxon>
        <taxon>Micrococcales</taxon>
        <taxon>Cellulomonadaceae</taxon>
        <taxon>Sediminihabitans</taxon>
    </lineage>
</organism>
<feature type="domain" description="Guanylate cyclase" evidence="2">
    <location>
        <begin position="218"/>
        <end position="332"/>
    </location>
</feature>